<comment type="similarity">
    <text evidence="10">Belongs to the peptidase M48 family.</text>
</comment>
<dbReference type="PANTHER" id="PTHR43221:SF2">
    <property type="entry name" value="PROTEASE HTPX HOMOLOG"/>
    <property type="match status" value="1"/>
</dbReference>
<evidence type="ECO:0000256" key="6">
    <source>
        <dbReference type="ARBA" id="ARBA00022833"/>
    </source>
</evidence>
<feature type="transmembrane region" description="Helical" evidence="11">
    <location>
        <begin position="182"/>
        <end position="201"/>
    </location>
</feature>
<evidence type="ECO:0000313" key="14">
    <source>
        <dbReference type="Proteomes" id="UP001595846"/>
    </source>
</evidence>
<feature type="transmembrane region" description="Helical" evidence="11">
    <location>
        <begin position="221"/>
        <end position="251"/>
    </location>
</feature>
<dbReference type="GO" id="GO:0046872">
    <property type="term" value="F:metal ion binding"/>
    <property type="evidence" value="ECO:0007669"/>
    <property type="project" value="UniProtKB-KW"/>
</dbReference>
<keyword evidence="8 10" id="KW-0482">Metalloprotease</keyword>
<gene>
    <name evidence="13" type="ORF">ACFOUR_17530</name>
</gene>
<dbReference type="GeneID" id="73901526"/>
<evidence type="ECO:0000256" key="7">
    <source>
        <dbReference type="ARBA" id="ARBA00022989"/>
    </source>
</evidence>
<evidence type="ECO:0000256" key="10">
    <source>
        <dbReference type="RuleBase" id="RU003983"/>
    </source>
</evidence>
<proteinExistence type="inferred from homology"/>
<dbReference type="Pfam" id="PF01435">
    <property type="entry name" value="Peptidase_M48"/>
    <property type="match status" value="1"/>
</dbReference>
<accession>A0ABD5NUC5</accession>
<keyword evidence="3 11" id="KW-0812">Transmembrane</keyword>
<reference evidence="13 14" key="1">
    <citation type="journal article" date="2019" name="Int. J. Syst. Evol. Microbiol.">
        <title>The Global Catalogue of Microorganisms (GCM) 10K type strain sequencing project: providing services to taxonomists for standard genome sequencing and annotation.</title>
        <authorList>
            <consortium name="The Broad Institute Genomics Platform"/>
            <consortium name="The Broad Institute Genome Sequencing Center for Infectious Disease"/>
            <person name="Wu L."/>
            <person name="Ma J."/>
        </authorList>
    </citation>
    <scope>NUCLEOTIDE SEQUENCE [LARGE SCALE GENOMIC DNA]</scope>
    <source>
        <strain evidence="13 14">IBRC-M 10256</strain>
    </source>
</reference>
<dbReference type="PANTHER" id="PTHR43221">
    <property type="entry name" value="PROTEASE HTPX"/>
    <property type="match status" value="1"/>
</dbReference>
<evidence type="ECO:0000256" key="11">
    <source>
        <dbReference type="SAM" id="Phobius"/>
    </source>
</evidence>
<evidence type="ECO:0000256" key="2">
    <source>
        <dbReference type="ARBA" id="ARBA00022670"/>
    </source>
</evidence>
<dbReference type="CDD" id="cd07327">
    <property type="entry name" value="M48B_HtpX_like"/>
    <property type="match status" value="1"/>
</dbReference>
<dbReference type="Gene3D" id="3.30.2010.10">
    <property type="entry name" value="Metalloproteases ('zincins'), catalytic domain"/>
    <property type="match status" value="1"/>
</dbReference>
<keyword evidence="2 10" id="KW-0645">Protease</keyword>
<feature type="transmembrane region" description="Helical" evidence="11">
    <location>
        <begin position="67"/>
        <end position="84"/>
    </location>
</feature>
<evidence type="ECO:0000256" key="8">
    <source>
        <dbReference type="ARBA" id="ARBA00023049"/>
    </source>
</evidence>
<comment type="cofactor">
    <cofactor evidence="10">
        <name>Zn(2+)</name>
        <dbReference type="ChEBI" id="CHEBI:29105"/>
    </cofactor>
    <text evidence="10">Binds 1 zinc ion per subunit.</text>
</comment>
<comment type="caution">
    <text evidence="13">The sequence shown here is derived from an EMBL/GenBank/DDBJ whole genome shotgun (WGS) entry which is preliminary data.</text>
</comment>
<keyword evidence="6 10" id="KW-0862">Zinc</keyword>
<dbReference type="RefSeq" id="WP_256532443.1">
    <property type="nucleotide sequence ID" value="NZ_CP101824.1"/>
</dbReference>
<dbReference type="AlphaFoldDB" id="A0ABD5NUC5"/>
<dbReference type="Proteomes" id="UP001595846">
    <property type="component" value="Unassembled WGS sequence"/>
</dbReference>
<dbReference type="InterPro" id="IPR001915">
    <property type="entry name" value="Peptidase_M48"/>
</dbReference>
<feature type="transmembrane region" description="Helical" evidence="11">
    <location>
        <begin position="21"/>
        <end position="47"/>
    </location>
</feature>
<evidence type="ECO:0000256" key="9">
    <source>
        <dbReference type="ARBA" id="ARBA00023136"/>
    </source>
</evidence>
<dbReference type="EMBL" id="JBHSAQ010000016">
    <property type="protein sequence ID" value="MFC3960164.1"/>
    <property type="molecule type" value="Genomic_DNA"/>
</dbReference>
<evidence type="ECO:0000256" key="1">
    <source>
        <dbReference type="ARBA" id="ARBA00022475"/>
    </source>
</evidence>
<keyword evidence="1" id="KW-1003">Cell membrane</keyword>
<evidence type="ECO:0000256" key="3">
    <source>
        <dbReference type="ARBA" id="ARBA00022692"/>
    </source>
</evidence>
<name>A0ABD5NUC5_9EURY</name>
<dbReference type="EC" id="3.4.24.-" evidence="13"/>
<dbReference type="GO" id="GO:0006508">
    <property type="term" value="P:proteolysis"/>
    <property type="evidence" value="ECO:0007669"/>
    <property type="project" value="UniProtKB-KW"/>
</dbReference>
<keyword evidence="4" id="KW-0479">Metal-binding</keyword>
<evidence type="ECO:0000259" key="12">
    <source>
        <dbReference type="Pfam" id="PF01435"/>
    </source>
</evidence>
<feature type="domain" description="Peptidase M48" evidence="12">
    <location>
        <begin position="104"/>
        <end position="346"/>
    </location>
</feature>
<keyword evidence="7 11" id="KW-1133">Transmembrane helix</keyword>
<keyword evidence="5 10" id="KW-0378">Hydrolase</keyword>
<evidence type="ECO:0000313" key="13">
    <source>
        <dbReference type="EMBL" id="MFC3960164.1"/>
    </source>
</evidence>
<evidence type="ECO:0000256" key="4">
    <source>
        <dbReference type="ARBA" id="ARBA00022723"/>
    </source>
</evidence>
<protein>
    <submittedName>
        <fullName evidence="13">M48 family metalloprotease</fullName>
        <ecNumber evidence="13">3.4.24.-</ecNumber>
    </submittedName>
</protein>
<evidence type="ECO:0000256" key="5">
    <source>
        <dbReference type="ARBA" id="ARBA00022801"/>
    </source>
</evidence>
<organism evidence="13 14">
    <name type="scientific">Halovivax cerinus</name>
    <dbReference type="NCBI Taxonomy" id="1487865"/>
    <lineage>
        <taxon>Archaea</taxon>
        <taxon>Methanobacteriati</taxon>
        <taxon>Methanobacteriota</taxon>
        <taxon>Stenosarchaea group</taxon>
        <taxon>Halobacteria</taxon>
        <taxon>Halobacteriales</taxon>
        <taxon>Natrialbaceae</taxon>
        <taxon>Halovivax</taxon>
    </lineage>
</organism>
<sequence>MSVIRRGTLEWETDRGLQVRMALALALLVAFPFAFVVTLEWALSTIVPAVTASLTGVDPGMDVVVDRRVLVVAVVGGLLGQYAFGDRLALRSLGARPAPADEYPDLHESTRLLAHQAGLSPPDLAVVESDAPNAFTTGRSTDSATVVVTTGLLESLDPAEREAVLAHELAHVVNRDATVMTVAYLLPTLTYLVATSAYTVLRTVFRSLRFLDTDHDGGGRALAAVIVVIVTTTLVTVAVAALFWIASFLLYRLLCRYREHAADRGAAHLTGDPLALASALATTDSELADAPDRDLRTLDGGVEALYVAPLDFAQFTEEGDDGLLSTDLFPDTHPDTADRIERLQALAADVEAPA</sequence>
<dbReference type="GO" id="GO:0008237">
    <property type="term" value="F:metallopeptidase activity"/>
    <property type="evidence" value="ECO:0007669"/>
    <property type="project" value="UniProtKB-KW"/>
</dbReference>
<keyword evidence="14" id="KW-1185">Reference proteome</keyword>
<dbReference type="InterPro" id="IPR050083">
    <property type="entry name" value="HtpX_protease"/>
</dbReference>
<keyword evidence="9 11" id="KW-0472">Membrane</keyword>